<evidence type="ECO:0000256" key="5">
    <source>
        <dbReference type="ARBA" id="ARBA00013151"/>
    </source>
</evidence>
<dbReference type="Pfam" id="PF00923">
    <property type="entry name" value="TAL_FSA"/>
    <property type="match status" value="1"/>
</dbReference>
<dbReference type="NCBIfam" id="TIGR00874">
    <property type="entry name" value="talAB"/>
    <property type="match status" value="1"/>
</dbReference>
<comment type="function">
    <text evidence="1 11 12">Transaldolase is important for the balance of metabolites in the pentose-phosphate pathway.</text>
</comment>
<evidence type="ECO:0000256" key="9">
    <source>
        <dbReference type="ARBA" id="ARBA00023270"/>
    </source>
</evidence>
<name>F3L3D4_9GAMM</name>
<dbReference type="GO" id="GO:0005975">
    <property type="term" value="P:carbohydrate metabolic process"/>
    <property type="evidence" value="ECO:0007669"/>
    <property type="project" value="InterPro"/>
</dbReference>
<sequence>MNKLEQLKSMTTVVADTGDIRSIAQYQPQDATTNPSLLLKAAQDDHFRPFLDQALEQAQSNTRDSDAQRITRAADQFAVLMGAEIAKLVPGVVSTEVDARLSFSTPETVNKALNLVEAYDRLGLGTDRILIKIAATWEGIQAAKILEAQGIHCNLTLLFGFGQAQACADAGVFLISPFVGRILDWYKQNTNIEIIDPLDDPGVQSVTRIFNYYKTHGYRTVVMGASFRNQGQIEALAGCDRLTISPDLLAALQDDSGALTRKLDAASAVSDAPKQSPFEASFRYDLNADAMATDKLSDGIRRFIADQEKLEQLIKSC</sequence>
<dbReference type="GO" id="GO:0004801">
    <property type="term" value="F:transaldolase activity"/>
    <property type="evidence" value="ECO:0007669"/>
    <property type="project" value="UniProtKB-UniRule"/>
</dbReference>
<dbReference type="PANTHER" id="PTHR10683:SF18">
    <property type="entry name" value="TRANSALDOLASE"/>
    <property type="match status" value="1"/>
</dbReference>
<evidence type="ECO:0000256" key="6">
    <source>
        <dbReference type="ARBA" id="ARBA00022490"/>
    </source>
</evidence>
<dbReference type="EMBL" id="AEIG01000062">
    <property type="protein sequence ID" value="EGG29206.1"/>
    <property type="molecule type" value="Genomic_DNA"/>
</dbReference>
<evidence type="ECO:0000256" key="1">
    <source>
        <dbReference type="ARBA" id="ARBA00003518"/>
    </source>
</evidence>
<comment type="similarity">
    <text evidence="4 11 12">Belongs to the transaldolase family. Type 1 subfamily.</text>
</comment>
<evidence type="ECO:0000256" key="2">
    <source>
        <dbReference type="ARBA" id="ARBA00004496"/>
    </source>
</evidence>
<comment type="pathway">
    <text evidence="3 11 12">Carbohydrate degradation; pentose phosphate pathway; D-glyceraldehyde 3-phosphate and beta-D-fructose 6-phosphate from D-ribose 5-phosphate and D-xylulose 5-phosphate (non-oxidative stage): step 2/3.</text>
</comment>
<dbReference type="PROSITE" id="PS01054">
    <property type="entry name" value="TRANSALDOLASE_1"/>
    <property type="match status" value="1"/>
</dbReference>
<protein>
    <recommendedName>
        <fullName evidence="5 11">Transaldolase</fullName>
        <ecNumber evidence="5 11">2.2.1.2</ecNumber>
    </recommendedName>
</protein>
<dbReference type="EC" id="2.2.1.2" evidence="5 11"/>
<evidence type="ECO:0000313" key="13">
    <source>
        <dbReference type="EMBL" id="EGG29206.1"/>
    </source>
</evidence>
<evidence type="ECO:0000313" key="14">
    <source>
        <dbReference type="Proteomes" id="UP000005615"/>
    </source>
</evidence>
<evidence type="ECO:0000256" key="11">
    <source>
        <dbReference type="HAMAP-Rule" id="MF_00492"/>
    </source>
</evidence>
<dbReference type="InterPro" id="IPR001585">
    <property type="entry name" value="TAL/FSA"/>
</dbReference>
<dbReference type="PANTHER" id="PTHR10683">
    <property type="entry name" value="TRANSALDOLASE"/>
    <property type="match status" value="1"/>
</dbReference>
<dbReference type="FunFam" id="3.20.20.70:FF:000002">
    <property type="entry name" value="Transaldolase"/>
    <property type="match status" value="1"/>
</dbReference>
<accession>F3L3D4</accession>
<evidence type="ECO:0000256" key="8">
    <source>
        <dbReference type="ARBA" id="ARBA00023126"/>
    </source>
</evidence>
<dbReference type="InterPro" id="IPR004730">
    <property type="entry name" value="Transaldolase_1"/>
</dbReference>
<dbReference type="GO" id="GO:0006098">
    <property type="term" value="P:pentose-phosphate shunt"/>
    <property type="evidence" value="ECO:0007669"/>
    <property type="project" value="UniProtKB-UniRule"/>
</dbReference>
<dbReference type="RefSeq" id="WP_009576301.1">
    <property type="nucleotide sequence ID" value="NZ_AEIG01000062.1"/>
</dbReference>
<organism evidence="13 14">
    <name type="scientific">Aequoribacter fuscus</name>
    <dbReference type="NCBI Taxonomy" id="2518989"/>
    <lineage>
        <taxon>Bacteria</taxon>
        <taxon>Pseudomonadati</taxon>
        <taxon>Pseudomonadota</taxon>
        <taxon>Gammaproteobacteria</taxon>
        <taxon>Cellvibrionales</taxon>
        <taxon>Halieaceae</taxon>
        <taxon>Aequoribacter</taxon>
    </lineage>
</organism>
<keyword evidence="8 11" id="KW-0570">Pentose shunt</keyword>
<dbReference type="UniPathway" id="UPA00115">
    <property type="reaction ID" value="UER00414"/>
</dbReference>
<keyword evidence="6 11" id="KW-0963">Cytoplasm</keyword>
<dbReference type="eggNOG" id="COG0176">
    <property type="taxonomic scope" value="Bacteria"/>
</dbReference>
<dbReference type="InterPro" id="IPR018225">
    <property type="entry name" value="Transaldolase_AS"/>
</dbReference>
<dbReference type="OrthoDB" id="9809101at2"/>
<reference evidence="13 14" key="1">
    <citation type="journal article" date="2011" name="J. Bacteriol.">
        <title>Genome sequence of strain IMCC3088, a proteorhodopsin-containing marine bacterium belonging to the OM60/NOR5 clade.</title>
        <authorList>
            <person name="Jang Y."/>
            <person name="Oh H.M."/>
            <person name="Kang I."/>
            <person name="Lee K."/>
            <person name="Yang S.J."/>
            <person name="Cho J.C."/>
        </authorList>
    </citation>
    <scope>NUCLEOTIDE SEQUENCE [LARGE SCALE GENOMIC DNA]</scope>
    <source>
        <strain evidence="13 14">IMCC3088</strain>
    </source>
</reference>
<proteinExistence type="inferred from homology"/>
<gene>
    <name evidence="11" type="primary">tal</name>
    <name evidence="13" type="ORF">IMCC3088_2126</name>
</gene>
<dbReference type="Proteomes" id="UP000005615">
    <property type="component" value="Unassembled WGS sequence"/>
</dbReference>
<dbReference type="GO" id="GO:0005829">
    <property type="term" value="C:cytosol"/>
    <property type="evidence" value="ECO:0007669"/>
    <property type="project" value="TreeGrafter"/>
</dbReference>
<comment type="subcellular location">
    <subcellularLocation>
        <location evidence="2 11">Cytoplasm</location>
    </subcellularLocation>
</comment>
<keyword evidence="7 11" id="KW-0808">Transferase</keyword>
<dbReference type="Gene3D" id="3.20.20.70">
    <property type="entry name" value="Aldolase class I"/>
    <property type="match status" value="1"/>
</dbReference>
<evidence type="ECO:0000256" key="4">
    <source>
        <dbReference type="ARBA" id="ARBA00008012"/>
    </source>
</evidence>
<dbReference type="InterPro" id="IPR013785">
    <property type="entry name" value="Aldolase_TIM"/>
</dbReference>
<evidence type="ECO:0000256" key="12">
    <source>
        <dbReference type="RuleBase" id="RU004155"/>
    </source>
</evidence>
<dbReference type="CDD" id="cd00957">
    <property type="entry name" value="Transaldolase_TalAB"/>
    <property type="match status" value="1"/>
</dbReference>
<comment type="caution">
    <text evidence="13">The sequence shown here is derived from an EMBL/GenBank/DDBJ whole genome shotgun (WGS) entry which is preliminary data.</text>
</comment>
<evidence type="ECO:0000256" key="3">
    <source>
        <dbReference type="ARBA" id="ARBA00004857"/>
    </source>
</evidence>
<evidence type="ECO:0000256" key="10">
    <source>
        <dbReference type="ARBA" id="ARBA00048810"/>
    </source>
</evidence>
<feature type="active site" description="Schiff-base intermediate with substrate" evidence="11">
    <location>
        <position position="132"/>
    </location>
</feature>
<keyword evidence="9 11" id="KW-0704">Schiff base</keyword>
<dbReference type="AlphaFoldDB" id="F3L3D4"/>
<dbReference type="STRING" id="2518989.IMCC3088_2126"/>
<evidence type="ECO:0000256" key="7">
    <source>
        <dbReference type="ARBA" id="ARBA00022679"/>
    </source>
</evidence>
<dbReference type="SUPFAM" id="SSF51569">
    <property type="entry name" value="Aldolase"/>
    <property type="match status" value="1"/>
</dbReference>
<dbReference type="HAMAP" id="MF_00492">
    <property type="entry name" value="Transaldolase_1"/>
    <property type="match status" value="1"/>
</dbReference>
<dbReference type="PROSITE" id="PS00958">
    <property type="entry name" value="TRANSALDOLASE_2"/>
    <property type="match status" value="1"/>
</dbReference>
<comment type="catalytic activity">
    <reaction evidence="10 11 12">
        <text>D-sedoheptulose 7-phosphate + D-glyceraldehyde 3-phosphate = D-erythrose 4-phosphate + beta-D-fructose 6-phosphate</text>
        <dbReference type="Rhea" id="RHEA:17053"/>
        <dbReference type="ChEBI" id="CHEBI:16897"/>
        <dbReference type="ChEBI" id="CHEBI:57483"/>
        <dbReference type="ChEBI" id="CHEBI:57634"/>
        <dbReference type="ChEBI" id="CHEBI:59776"/>
        <dbReference type="EC" id="2.2.1.2"/>
    </reaction>
</comment>
<keyword evidence="14" id="KW-1185">Reference proteome</keyword>